<gene>
    <name evidence="1" type="ORF">PACLA_8A010708</name>
</gene>
<dbReference type="Proteomes" id="UP001152795">
    <property type="component" value="Unassembled WGS sequence"/>
</dbReference>
<dbReference type="Gene3D" id="1.10.510.10">
    <property type="entry name" value="Transferase(Phosphotransferase) domain 1"/>
    <property type="match status" value="2"/>
</dbReference>
<dbReference type="Pfam" id="PF00069">
    <property type="entry name" value="Pkinase"/>
    <property type="match status" value="1"/>
</dbReference>
<accession>A0A6S7GUE1</accession>
<reference evidence="1" key="1">
    <citation type="submission" date="2020-04" db="EMBL/GenBank/DDBJ databases">
        <authorList>
            <person name="Alioto T."/>
            <person name="Alioto T."/>
            <person name="Gomez Garrido J."/>
        </authorList>
    </citation>
    <scope>NUCLEOTIDE SEQUENCE</scope>
    <source>
        <strain evidence="1">A484AB</strain>
    </source>
</reference>
<evidence type="ECO:0000313" key="2">
    <source>
        <dbReference type="Proteomes" id="UP001152795"/>
    </source>
</evidence>
<name>A0A6S7GUE1_PARCT</name>
<dbReference type="SUPFAM" id="SSF56112">
    <property type="entry name" value="Protein kinase-like (PK-like)"/>
    <property type="match status" value="1"/>
</dbReference>
<dbReference type="GO" id="GO:0010506">
    <property type="term" value="P:regulation of autophagy"/>
    <property type="evidence" value="ECO:0007669"/>
    <property type="project" value="InterPro"/>
</dbReference>
<dbReference type="PROSITE" id="PS50011">
    <property type="entry name" value="PROTEIN_KINASE_DOM"/>
    <property type="match status" value="1"/>
</dbReference>
<dbReference type="EMBL" id="CACRXK020002269">
    <property type="protein sequence ID" value="CAB3993486.1"/>
    <property type="molecule type" value="Genomic_DNA"/>
</dbReference>
<comment type="caution">
    <text evidence="1">The sequence shown here is derived from an EMBL/GenBank/DDBJ whole genome shotgun (WGS) entry which is preliminary data.</text>
</comment>
<dbReference type="PROSITE" id="PS00108">
    <property type="entry name" value="PROTEIN_KINASE_ST"/>
    <property type="match status" value="1"/>
</dbReference>
<dbReference type="OrthoDB" id="5984655at2759"/>
<dbReference type="InterPro" id="IPR011009">
    <property type="entry name" value="Kinase-like_dom_sf"/>
</dbReference>
<dbReference type="InterPro" id="IPR045269">
    <property type="entry name" value="Atg1-like"/>
</dbReference>
<proteinExistence type="predicted"/>
<keyword evidence="1" id="KW-0418">Kinase</keyword>
<dbReference type="InterPro" id="IPR008271">
    <property type="entry name" value="Ser/Thr_kinase_AS"/>
</dbReference>
<dbReference type="GO" id="GO:0005737">
    <property type="term" value="C:cytoplasm"/>
    <property type="evidence" value="ECO:0007669"/>
    <property type="project" value="TreeGrafter"/>
</dbReference>
<protein>
    <submittedName>
        <fullName evidence="1">Serine threonine- kinase Chk2-like</fullName>
    </submittedName>
</protein>
<dbReference type="GO" id="GO:0004674">
    <property type="term" value="F:protein serine/threonine kinase activity"/>
    <property type="evidence" value="ECO:0007669"/>
    <property type="project" value="InterPro"/>
</dbReference>
<organism evidence="1 2">
    <name type="scientific">Paramuricea clavata</name>
    <name type="common">Red gorgonian</name>
    <name type="synonym">Violescent sea-whip</name>
    <dbReference type="NCBI Taxonomy" id="317549"/>
    <lineage>
        <taxon>Eukaryota</taxon>
        <taxon>Metazoa</taxon>
        <taxon>Cnidaria</taxon>
        <taxon>Anthozoa</taxon>
        <taxon>Octocorallia</taxon>
        <taxon>Malacalcyonacea</taxon>
        <taxon>Plexauridae</taxon>
        <taxon>Paramuricea</taxon>
    </lineage>
</organism>
<dbReference type="InterPro" id="IPR000719">
    <property type="entry name" value="Prot_kinase_dom"/>
</dbReference>
<sequence length="256" mass="28695">MSLFGGFTPRDKAVEYARSSTAFEDVNLPSFLFKELVNKDEIGHGGFSSVFTAELPRTVKKFLGNYQIDAKILIKEAKLLNSLQHPNIVAFKDVASGVQYLHAEGIAHRDLKPANVLVSNQHYCWMTDQNNVEKASLISPLVCKLTDFGESRSWEVQTNTILTSKTNRIVRGTPVFMAPEVLLENLSAGKASVPFMQKADIWAFEMIVFCIINPGLKHPYELNMQIEANIKSAVACLEKMVECHTKPKLQEKYSVK</sequence>
<dbReference type="SMART" id="SM00220">
    <property type="entry name" value="S_TKc"/>
    <property type="match status" value="1"/>
</dbReference>
<dbReference type="GO" id="GO:0005524">
    <property type="term" value="F:ATP binding"/>
    <property type="evidence" value="ECO:0007669"/>
    <property type="project" value="InterPro"/>
</dbReference>
<dbReference type="GO" id="GO:0006914">
    <property type="term" value="P:autophagy"/>
    <property type="evidence" value="ECO:0007669"/>
    <property type="project" value="UniProtKB-ARBA"/>
</dbReference>
<evidence type="ECO:0000313" key="1">
    <source>
        <dbReference type="EMBL" id="CAB3993486.1"/>
    </source>
</evidence>
<keyword evidence="1" id="KW-0808">Transferase</keyword>
<dbReference type="PANTHER" id="PTHR24348">
    <property type="entry name" value="SERINE/THREONINE-PROTEIN KINASE UNC-51-RELATED"/>
    <property type="match status" value="1"/>
</dbReference>
<keyword evidence="2" id="KW-1185">Reference proteome</keyword>
<dbReference type="AlphaFoldDB" id="A0A6S7GUE1"/>